<sequence length="82" mass="8928">MFRSPHLHFLEEQIKILHFISFCGVVGDGGGVEGGALDHPAEKRHTHSLRVHLHPHVTHALVHVAVQLICSGGGGGENRETR</sequence>
<dbReference type="AlphaFoldDB" id="A0A5B7CUP8"/>
<reference evidence="1 2" key="1">
    <citation type="submission" date="2019-05" db="EMBL/GenBank/DDBJ databases">
        <title>Another draft genome of Portunus trituberculatus and its Hox gene families provides insights of decapod evolution.</title>
        <authorList>
            <person name="Jeong J.-H."/>
            <person name="Song I."/>
            <person name="Kim S."/>
            <person name="Choi T."/>
            <person name="Kim D."/>
            <person name="Ryu S."/>
            <person name="Kim W."/>
        </authorList>
    </citation>
    <scope>NUCLEOTIDE SEQUENCE [LARGE SCALE GENOMIC DNA]</scope>
    <source>
        <tissue evidence="1">Muscle</tissue>
    </source>
</reference>
<gene>
    <name evidence="1" type="ORF">E2C01_005270</name>
</gene>
<accession>A0A5B7CUP8</accession>
<evidence type="ECO:0000313" key="1">
    <source>
        <dbReference type="EMBL" id="MPC12571.1"/>
    </source>
</evidence>
<comment type="caution">
    <text evidence="1">The sequence shown here is derived from an EMBL/GenBank/DDBJ whole genome shotgun (WGS) entry which is preliminary data.</text>
</comment>
<protein>
    <submittedName>
        <fullName evidence="1">Uncharacterized protein</fullName>
    </submittedName>
</protein>
<keyword evidence="2" id="KW-1185">Reference proteome</keyword>
<proteinExistence type="predicted"/>
<evidence type="ECO:0000313" key="2">
    <source>
        <dbReference type="Proteomes" id="UP000324222"/>
    </source>
</evidence>
<dbReference type="Proteomes" id="UP000324222">
    <property type="component" value="Unassembled WGS sequence"/>
</dbReference>
<organism evidence="1 2">
    <name type="scientific">Portunus trituberculatus</name>
    <name type="common">Swimming crab</name>
    <name type="synonym">Neptunus trituberculatus</name>
    <dbReference type="NCBI Taxonomy" id="210409"/>
    <lineage>
        <taxon>Eukaryota</taxon>
        <taxon>Metazoa</taxon>
        <taxon>Ecdysozoa</taxon>
        <taxon>Arthropoda</taxon>
        <taxon>Crustacea</taxon>
        <taxon>Multicrustacea</taxon>
        <taxon>Malacostraca</taxon>
        <taxon>Eumalacostraca</taxon>
        <taxon>Eucarida</taxon>
        <taxon>Decapoda</taxon>
        <taxon>Pleocyemata</taxon>
        <taxon>Brachyura</taxon>
        <taxon>Eubrachyura</taxon>
        <taxon>Portunoidea</taxon>
        <taxon>Portunidae</taxon>
        <taxon>Portuninae</taxon>
        <taxon>Portunus</taxon>
    </lineage>
</organism>
<dbReference type="EMBL" id="VSRR010000223">
    <property type="protein sequence ID" value="MPC12571.1"/>
    <property type="molecule type" value="Genomic_DNA"/>
</dbReference>
<name>A0A5B7CUP8_PORTR</name>